<dbReference type="SUPFAM" id="SSF53300">
    <property type="entry name" value="vWA-like"/>
    <property type="match status" value="1"/>
</dbReference>
<feature type="domain" description="VWFA" evidence="1">
    <location>
        <begin position="98"/>
        <end position="294"/>
    </location>
</feature>
<dbReference type="InterPro" id="IPR050768">
    <property type="entry name" value="UPF0353/GerABKA_families"/>
</dbReference>
<accession>A0A3M2ZFU3</accession>
<dbReference type="Proteomes" id="UP000273536">
    <property type="component" value="Unassembled WGS sequence"/>
</dbReference>
<sequence length="359" mass="39772">MIPGSANMFEFVWPWVFALLPLPWLMRALLPMADSGEPALKVSFLSELEELSGRRAKANLPVWRQRAPFLLIWLLLLIATARPQWLGEPLPVAASGRDLLVAVDVSGSMDYPDMQWKSDEVSRLVLVQQLLGDFLEGRKGDRVGLILFGTQAFVQAPLTYDRRTVRVWLDEAKIGIAGKNTALGDAIGLGLKRLRLRPATSRVLVLVTDGANNAGQIDPITAARLAAEEGVKIYPIGIGADPDKDALQSVLGLNPSLDLDEPTLKEIASLSGGQYFRARDGDQLEKIRATLDSLEPVAQQPTQARPAQTLYQWPLATALLLSVLLVLRELWPNNALQRLLTVVRSVNWRERVKSLWRSR</sequence>
<evidence type="ECO:0000313" key="4">
    <source>
        <dbReference type="Proteomes" id="UP000273536"/>
    </source>
</evidence>
<evidence type="ECO:0000313" key="3">
    <source>
        <dbReference type="EMBL" id="RMO48092.1"/>
    </source>
</evidence>
<protein>
    <submittedName>
        <fullName evidence="2">von Willebrand factor type A domain protein</fullName>
    </submittedName>
</protein>
<dbReference type="SMART" id="SM00327">
    <property type="entry name" value="VWA"/>
    <property type="match status" value="1"/>
</dbReference>
<organism evidence="2 4">
    <name type="scientific">Pseudomonas savastanoi pv. glycinea</name>
    <name type="common">Pseudomonas syringae pv. glycinea</name>
    <dbReference type="NCBI Taxonomy" id="318"/>
    <lineage>
        <taxon>Bacteria</taxon>
        <taxon>Pseudomonadati</taxon>
        <taxon>Pseudomonadota</taxon>
        <taxon>Gammaproteobacteria</taxon>
        <taxon>Pseudomonadales</taxon>
        <taxon>Pseudomonadaceae</taxon>
        <taxon>Pseudomonas</taxon>
    </lineage>
</organism>
<dbReference type="InterPro" id="IPR036465">
    <property type="entry name" value="vWFA_dom_sf"/>
</dbReference>
<dbReference type="PANTHER" id="PTHR22550">
    <property type="entry name" value="SPORE GERMINATION PROTEIN"/>
    <property type="match status" value="1"/>
</dbReference>
<dbReference type="AlphaFoldDB" id="A0A3M2ZFU3"/>
<dbReference type="CDD" id="cd01467">
    <property type="entry name" value="vWA_BatA_type"/>
    <property type="match status" value="1"/>
</dbReference>
<gene>
    <name evidence="3" type="ORF">ALQ41_102639</name>
    <name evidence="2" type="ORF">ALQ42_04528</name>
</gene>
<evidence type="ECO:0000313" key="2">
    <source>
        <dbReference type="EMBL" id="RMO39915.1"/>
    </source>
</evidence>
<reference evidence="4 5" key="1">
    <citation type="submission" date="2018-08" db="EMBL/GenBank/DDBJ databases">
        <title>Recombination of ecologically and evolutionarily significant loci maintains genetic cohesion in the Pseudomonas syringae species complex.</title>
        <authorList>
            <person name="Dillon M."/>
            <person name="Thakur S."/>
            <person name="Almeida R.N.D."/>
            <person name="Weir B.S."/>
            <person name="Guttman D.S."/>
        </authorList>
    </citation>
    <scope>NUCLEOTIDE SEQUENCE [LARGE SCALE GENOMIC DNA]</scope>
    <source>
        <strain evidence="2 4">ICMP 6372</strain>
        <strain evidence="3 5">ICMP 867</strain>
    </source>
</reference>
<dbReference type="EMBL" id="RBPS01000065">
    <property type="protein sequence ID" value="RMO39915.1"/>
    <property type="molecule type" value="Genomic_DNA"/>
</dbReference>
<evidence type="ECO:0000259" key="1">
    <source>
        <dbReference type="PROSITE" id="PS50234"/>
    </source>
</evidence>
<dbReference type="Pfam" id="PF00092">
    <property type="entry name" value="VWA"/>
    <property type="match status" value="1"/>
</dbReference>
<dbReference type="PANTHER" id="PTHR22550:SF18">
    <property type="entry name" value="VWFA DOMAIN-CONTAINING PROTEIN"/>
    <property type="match status" value="1"/>
</dbReference>
<dbReference type="Proteomes" id="UP000280599">
    <property type="component" value="Unassembled WGS sequence"/>
</dbReference>
<name>A0A3M2ZFU3_PSESG</name>
<evidence type="ECO:0000313" key="5">
    <source>
        <dbReference type="Proteomes" id="UP000280599"/>
    </source>
</evidence>
<comment type="caution">
    <text evidence="2">The sequence shown here is derived from an EMBL/GenBank/DDBJ whole genome shotgun (WGS) entry which is preliminary data.</text>
</comment>
<dbReference type="EMBL" id="RBPT01000172">
    <property type="protein sequence ID" value="RMO48092.1"/>
    <property type="molecule type" value="Genomic_DNA"/>
</dbReference>
<dbReference type="InterPro" id="IPR033881">
    <property type="entry name" value="vWA_BatA_type"/>
</dbReference>
<dbReference type="InterPro" id="IPR002035">
    <property type="entry name" value="VWF_A"/>
</dbReference>
<dbReference type="Gene3D" id="3.40.50.410">
    <property type="entry name" value="von Willebrand factor, type A domain"/>
    <property type="match status" value="1"/>
</dbReference>
<dbReference type="PROSITE" id="PS50234">
    <property type="entry name" value="VWFA"/>
    <property type="match status" value="1"/>
</dbReference>
<proteinExistence type="predicted"/>